<comment type="caution">
    <text evidence="1">The sequence shown here is derived from an EMBL/GenBank/DDBJ whole genome shotgun (WGS) entry which is preliminary data.</text>
</comment>
<name>A0A0R2M4I9_9LACO</name>
<reference evidence="1 2" key="1">
    <citation type="journal article" date="2015" name="Genome Announc.">
        <title>Expanding the biotechnology potential of lactobacilli through comparative genomics of 213 strains and associated genera.</title>
        <authorList>
            <person name="Sun Z."/>
            <person name="Harris H.M."/>
            <person name="McCann A."/>
            <person name="Guo C."/>
            <person name="Argimon S."/>
            <person name="Zhang W."/>
            <person name="Yang X."/>
            <person name="Jeffery I.B."/>
            <person name="Cooney J.C."/>
            <person name="Kagawa T.F."/>
            <person name="Liu W."/>
            <person name="Song Y."/>
            <person name="Salvetti E."/>
            <person name="Wrobel A."/>
            <person name="Rasinkangas P."/>
            <person name="Parkhill J."/>
            <person name="Rea M.C."/>
            <person name="O'Sullivan O."/>
            <person name="Ritari J."/>
            <person name="Douillard F.P."/>
            <person name="Paul Ross R."/>
            <person name="Yang R."/>
            <person name="Briner A.E."/>
            <person name="Felis G.E."/>
            <person name="de Vos W.M."/>
            <person name="Barrangou R."/>
            <person name="Klaenhammer T.R."/>
            <person name="Caufield P.W."/>
            <person name="Cui Y."/>
            <person name="Zhang H."/>
            <person name="O'Toole P.W."/>
        </authorList>
    </citation>
    <scope>NUCLEOTIDE SEQUENCE [LARGE SCALE GENOMIC DNA]</scope>
    <source>
        <strain evidence="1 2">LMG 26013</strain>
    </source>
</reference>
<gene>
    <name evidence="1" type="ORF">IV64_GL000149</name>
</gene>
<accession>A0A0R2M4I9</accession>
<dbReference type="Proteomes" id="UP000051783">
    <property type="component" value="Unassembled WGS sequence"/>
</dbReference>
<evidence type="ECO:0000313" key="1">
    <source>
        <dbReference type="EMBL" id="KRO09022.1"/>
    </source>
</evidence>
<proteinExistence type="predicted"/>
<dbReference type="PATRIC" id="fig|942150.3.peg.156"/>
<keyword evidence="2" id="KW-1185">Reference proteome</keyword>
<dbReference type="AlphaFoldDB" id="A0A0R2M4I9"/>
<dbReference type="EMBL" id="JQCL01000074">
    <property type="protein sequence ID" value="KRO09022.1"/>
    <property type="molecule type" value="Genomic_DNA"/>
</dbReference>
<protein>
    <submittedName>
        <fullName evidence="1">Uncharacterized protein</fullName>
    </submittedName>
</protein>
<sequence length="50" mass="5444">MLLKAESTRTSLIATLLLFIAKKATIFDAAPAEPVGHGVGYRQRTVFRLA</sequence>
<organism evidence="1 2">
    <name type="scientific">Lactiplantibacillus xiangfangensis</name>
    <dbReference type="NCBI Taxonomy" id="942150"/>
    <lineage>
        <taxon>Bacteria</taxon>
        <taxon>Bacillati</taxon>
        <taxon>Bacillota</taxon>
        <taxon>Bacilli</taxon>
        <taxon>Lactobacillales</taxon>
        <taxon>Lactobacillaceae</taxon>
        <taxon>Lactiplantibacillus</taxon>
    </lineage>
</organism>
<evidence type="ECO:0000313" key="2">
    <source>
        <dbReference type="Proteomes" id="UP000051783"/>
    </source>
</evidence>